<accession>A0A644XQG0</accession>
<dbReference type="NCBIfam" id="NF005308">
    <property type="entry name" value="PRK06840.1"/>
    <property type="match status" value="1"/>
</dbReference>
<proteinExistence type="predicted"/>
<evidence type="ECO:0000256" key="1">
    <source>
        <dbReference type="ARBA" id="ARBA00022679"/>
    </source>
</evidence>
<reference evidence="5" key="1">
    <citation type="submission" date="2019-08" db="EMBL/GenBank/DDBJ databases">
        <authorList>
            <person name="Kucharzyk K."/>
            <person name="Murdoch R.W."/>
            <person name="Higgins S."/>
            <person name="Loffler F."/>
        </authorList>
    </citation>
    <scope>NUCLEOTIDE SEQUENCE</scope>
</reference>
<dbReference type="InterPro" id="IPR013747">
    <property type="entry name" value="ACP_syn_III_C"/>
</dbReference>
<dbReference type="Pfam" id="PF08541">
    <property type="entry name" value="ACP_syn_III_C"/>
    <property type="match status" value="1"/>
</dbReference>
<dbReference type="GO" id="GO:0004315">
    <property type="term" value="F:3-oxoacyl-[acyl-carrier-protein] synthase activity"/>
    <property type="evidence" value="ECO:0007669"/>
    <property type="project" value="InterPro"/>
</dbReference>
<sequence length="339" mass="36950">MVNVGIVGLGLYIPETKMTAKEISEATNGIWSEEAVIKKLGIVEKTIPGESDGTQEMGVKAALDALKDANMSPEEIDVILCMGEEWKEYPLTTSALYIQGKIGAKNAWGIDVQNRCCTTVSALKIAKDMLLADESIDTIMVVGGYRNGDFVDYSDSNMSMMYNLSAGGGAIILKKNAGKNILLGSHIKADGTFSRDAGVEIGGIANPFNSNNVEEGYKSLRLMDPKHMKDGLNAVSMPNWFECIDKALEKSGLKREDIDYLAVLHFKKSMHDFMLKELGLKDEQSIYLSDYGHMGQVDQILSLKLALKDGKVKKGSVVLMIAAGIGYVWSANVIKWGEC</sequence>
<evidence type="ECO:0000256" key="2">
    <source>
        <dbReference type="ARBA" id="ARBA00023315"/>
    </source>
</evidence>
<dbReference type="GO" id="GO:0006633">
    <property type="term" value="P:fatty acid biosynthetic process"/>
    <property type="evidence" value="ECO:0007669"/>
    <property type="project" value="InterPro"/>
</dbReference>
<gene>
    <name evidence="5" type="primary">fabH_32</name>
    <name evidence="5" type="ORF">SDC9_64764</name>
</gene>
<dbReference type="EC" id="2.3.1.180" evidence="5"/>
<evidence type="ECO:0000313" key="5">
    <source>
        <dbReference type="EMBL" id="MPM18355.1"/>
    </source>
</evidence>
<dbReference type="SUPFAM" id="SSF53901">
    <property type="entry name" value="Thiolase-like"/>
    <property type="match status" value="1"/>
</dbReference>
<keyword evidence="1 5" id="KW-0808">Transferase</keyword>
<dbReference type="AlphaFoldDB" id="A0A644XQG0"/>
<dbReference type="Gene3D" id="3.40.47.10">
    <property type="match status" value="1"/>
</dbReference>
<protein>
    <submittedName>
        <fullName evidence="5">3-oxoacyl-[acyl-carrier-protein] synthase 3</fullName>
        <ecNumber evidence="5">2.3.1.180</ecNumber>
    </submittedName>
</protein>
<dbReference type="PANTHER" id="PTHR34069:SF2">
    <property type="entry name" value="BETA-KETOACYL-[ACYL-CARRIER-PROTEIN] SYNTHASE III"/>
    <property type="match status" value="1"/>
</dbReference>
<feature type="domain" description="Beta-ketoacyl-[acyl-carrier-protein] synthase III N-terminal" evidence="4">
    <location>
        <begin position="110"/>
        <end position="191"/>
    </location>
</feature>
<dbReference type="EMBL" id="VSSQ01002967">
    <property type="protein sequence ID" value="MPM18355.1"/>
    <property type="molecule type" value="Genomic_DNA"/>
</dbReference>
<dbReference type="InterPro" id="IPR016039">
    <property type="entry name" value="Thiolase-like"/>
</dbReference>
<dbReference type="Pfam" id="PF08545">
    <property type="entry name" value="ACP_syn_III"/>
    <property type="match status" value="1"/>
</dbReference>
<keyword evidence="2 5" id="KW-0012">Acyltransferase</keyword>
<feature type="domain" description="Beta-ketoacyl-[acyl-carrier-protein] synthase III C-terminal" evidence="3">
    <location>
        <begin position="248"/>
        <end position="336"/>
    </location>
</feature>
<name>A0A644XQG0_9ZZZZ</name>
<dbReference type="PANTHER" id="PTHR34069">
    <property type="entry name" value="3-OXOACYL-[ACYL-CARRIER-PROTEIN] SYNTHASE 3"/>
    <property type="match status" value="1"/>
</dbReference>
<evidence type="ECO:0000259" key="4">
    <source>
        <dbReference type="Pfam" id="PF08545"/>
    </source>
</evidence>
<organism evidence="5">
    <name type="scientific">bioreactor metagenome</name>
    <dbReference type="NCBI Taxonomy" id="1076179"/>
    <lineage>
        <taxon>unclassified sequences</taxon>
        <taxon>metagenomes</taxon>
        <taxon>ecological metagenomes</taxon>
    </lineage>
</organism>
<dbReference type="GO" id="GO:0033818">
    <property type="term" value="F:beta-ketoacyl-acyl-carrier-protein synthase III activity"/>
    <property type="evidence" value="ECO:0007669"/>
    <property type="project" value="UniProtKB-EC"/>
</dbReference>
<evidence type="ECO:0000259" key="3">
    <source>
        <dbReference type="Pfam" id="PF08541"/>
    </source>
</evidence>
<comment type="caution">
    <text evidence="5">The sequence shown here is derived from an EMBL/GenBank/DDBJ whole genome shotgun (WGS) entry which is preliminary data.</text>
</comment>
<dbReference type="GO" id="GO:0044550">
    <property type="term" value="P:secondary metabolite biosynthetic process"/>
    <property type="evidence" value="ECO:0007669"/>
    <property type="project" value="TreeGrafter"/>
</dbReference>
<dbReference type="InterPro" id="IPR013751">
    <property type="entry name" value="ACP_syn_III_N"/>
</dbReference>